<comment type="subcellular location">
    <subcellularLocation>
        <location evidence="1">Membrane</location>
        <topology evidence="1">Multi-pass membrane protein</topology>
    </subcellularLocation>
</comment>
<evidence type="ECO:0000256" key="4">
    <source>
        <dbReference type="ARBA" id="ARBA00022989"/>
    </source>
</evidence>
<feature type="transmembrane region" description="Helical" evidence="6">
    <location>
        <begin position="16"/>
        <end position="33"/>
    </location>
</feature>
<dbReference type="Proteomes" id="UP000036851">
    <property type="component" value="Unassembled WGS sequence"/>
</dbReference>
<feature type="transmembrane region" description="Helical" evidence="6">
    <location>
        <begin position="369"/>
        <end position="391"/>
    </location>
</feature>
<dbReference type="EMBL" id="JRXE01000015">
    <property type="protein sequence ID" value="KOC89569.1"/>
    <property type="molecule type" value="Genomic_DNA"/>
</dbReference>
<feature type="transmembrane region" description="Helical" evidence="6">
    <location>
        <begin position="337"/>
        <end position="357"/>
    </location>
</feature>
<organism evidence="8 11">
    <name type="scientific">Winslowiella iniecta</name>
    <dbReference type="NCBI Taxonomy" id="1560201"/>
    <lineage>
        <taxon>Bacteria</taxon>
        <taxon>Pseudomonadati</taxon>
        <taxon>Pseudomonadota</taxon>
        <taxon>Gammaproteobacteria</taxon>
        <taxon>Enterobacterales</taxon>
        <taxon>Erwiniaceae</taxon>
        <taxon>Winslowiella</taxon>
    </lineage>
</organism>
<proteinExistence type="predicted"/>
<keyword evidence="2" id="KW-0813">Transport</keyword>
<evidence type="ECO:0000313" key="10">
    <source>
        <dbReference type="Proteomes" id="UP000036851"/>
    </source>
</evidence>
<evidence type="ECO:0000256" key="2">
    <source>
        <dbReference type="ARBA" id="ARBA00022448"/>
    </source>
</evidence>
<dbReference type="AlphaFoldDB" id="A0A0L7T2B0"/>
<evidence type="ECO:0000256" key="5">
    <source>
        <dbReference type="ARBA" id="ARBA00023136"/>
    </source>
</evidence>
<keyword evidence="5 6" id="KW-0472">Membrane</keyword>
<dbReference type="STRING" id="1560201.NG42_12030"/>
<evidence type="ECO:0000313" key="8">
    <source>
        <dbReference type="EMBL" id="KOC89569.1"/>
    </source>
</evidence>
<evidence type="ECO:0000259" key="7">
    <source>
        <dbReference type="PROSITE" id="PS50850"/>
    </source>
</evidence>
<dbReference type="InterPro" id="IPR020846">
    <property type="entry name" value="MFS_dom"/>
</dbReference>
<dbReference type="EMBL" id="JRXF01000010">
    <property type="protein sequence ID" value="KOC93877.1"/>
    <property type="molecule type" value="Genomic_DNA"/>
</dbReference>
<dbReference type="PANTHER" id="PTHR43791">
    <property type="entry name" value="PERMEASE-RELATED"/>
    <property type="match status" value="1"/>
</dbReference>
<dbReference type="OrthoDB" id="9773957at2"/>
<feature type="transmembrane region" description="Helical" evidence="6">
    <location>
        <begin position="247"/>
        <end position="267"/>
    </location>
</feature>
<comment type="caution">
    <text evidence="8">The sequence shown here is derived from an EMBL/GenBank/DDBJ whole genome shotgun (WGS) entry which is preliminary data.</text>
</comment>
<evidence type="ECO:0000256" key="3">
    <source>
        <dbReference type="ARBA" id="ARBA00022692"/>
    </source>
</evidence>
<reference evidence="10 11" key="1">
    <citation type="journal article" date="2015" name="Int. J. Syst. Evol. Microbiol.">
        <title>Erwinia iniecta sp. nov., isolated from Russian wheat aphids (Diuraphis noxia).</title>
        <authorList>
            <person name="Campillo T."/>
            <person name="Luna E."/>
            <person name="Portier P."/>
            <person name="Fischer-Le Saux M."/>
            <person name="Lapitan N."/>
            <person name="Tisserat N.A."/>
            <person name="Leach J.E."/>
        </authorList>
    </citation>
    <scope>NUCLEOTIDE SEQUENCE [LARGE SCALE GENOMIC DNA]</scope>
    <source>
        <strain evidence="8 11">B120</strain>
        <strain evidence="9 10">B149</strain>
    </source>
</reference>
<evidence type="ECO:0000256" key="6">
    <source>
        <dbReference type="SAM" id="Phobius"/>
    </source>
</evidence>
<feature type="transmembrane region" description="Helical" evidence="6">
    <location>
        <begin position="86"/>
        <end position="105"/>
    </location>
</feature>
<feature type="transmembrane region" description="Helical" evidence="6">
    <location>
        <begin position="111"/>
        <end position="132"/>
    </location>
</feature>
<dbReference type="InterPro" id="IPR011701">
    <property type="entry name" value="MFS"/>
</dbReference>
<accession>A0A0L7T2B0</accession>
<evidence type="ECO:0000313" key="11">
    <source>
        <dbReference type="Proteomes" id="UP000037088"/>
    </source>
</evidence>
<feature type="transmembrane region" description="Helical" evidence="6">
    <location>
        <begin position="403"/>
        <end position="422"/>
    </location>
</feature>
<feature type="transmembrane region" description="Helical" evidence="6">
    <location>
        <begin position="53"/>
        <end position="74"/>
    </location>
</feature>
<keyword evidence="11" id="KW-1185">Reference proteome</keyword>
<sequence>MTGHENASVRSANRKFFARIIPLLMLMLIINQIDRSNIGFIKHQLELDVGISTAAFGFGAGLFFIGYALFEVPSNILLDKLGARTWLTRIMITWGVVVFATGFIQTPTQFYIARFLLGIAEAGFFPGLLFYFRKWVPNVYRGRATALILSSSAAAYLLSGPITGGLLEMHDFLGIPGWKWVLFIEGAISVLVGFFAIGWLVSSPESAKWLTSEEKIALNSALAEESTSRDRASHQVSKWKLLFEGQMAYLCFLFFTMCMTGYTLVFWQPQIIARIEGLSPFEVGLLTSVPWLCAIIAINILGRLADRFHHRRELMLSIALVVTAIGTFLCATGSPIFGLLALCIICVGSKSSAVLFWPIPQANLPSSIVAPGIALINSLGNLGGFFAPTVFGYLELKTGSTMGGLMGLSAFSVFAAITLLFVKTRPKPVAMEKSPNV</sequence>
<evidence type="ECO:0000256" key="1">
    <source>
        <dbReference type="ARBA" id="ARBA00004141"/>
    </source>
</evidence>
<dbReference type="Pfam" id="PF07690">
    <property type="entry name" value="MFS_1"/>
    <property type="match status" value="1"/>
</dbReference>
<dbReference type="GO" id="GO:0022857">
    <property type="term" value="F:transmembrane transporter activity"/>
    <property type="evidence" value="ECO:0007669"/>
    <property type="project" value="InterPro"/>
</dbReference>
<dbReference type="PROSITE" id="PS50850">
    <property type="entry name" value="MFS"/>
    <property type="match status" value="1"/>
</dbReference>
<feature type="transmembrane region" description="Helical" evidence="6">
    <location>
        <begin position="283"/>
        <end position="302"/>
    </location>
</feature>
<feature type="transmembrane region" description="Helical" evidence="6">
    <location>
        <begin position="314"/>
        <end position="331"/>
    </location>
</feature>
<dbReference type="PATRIC" id="fig|1560201.3.peg.2565"/>
<dbReference type="GO" id="GO:0016020">
    <property type="term" value="C:membrane"/>
    <property type="evidence" value="ECO:0007669"/>
    <property type="project" value="UniProtKB-SubCell"/>
</dbReference>
<feature type="domain" description="Major facilitator superfamily (MFS) profile" evidence="7">
    <location>
        <begin position="20"/>
        <end position="427"/>
    </location>
</feature>
<dbReference type="Gene3D" id="1.20.1250.20">
    <property type="entry name" value="MFS general substrate transporter like domains"/>
    <property type="match status" value="2"/>
</dbReference>
<gene>
    <name evidence="8" type="ORF">NG42_12030</name>
    <name evidence="9" type="ORF">NG43_07915</name>
</gene>
<dbReference type="Proteomes" id="UP000037088">
    <property type="component" value="Unassembled WGS sequence"/>
</dbReference>
<keyword evidence="3 6" id="KW-0812">Transmembrane</keyword>
<protein>
    <submittedName>
        <fullName evidence="8">MFS transporter</fullName>
    </submittedName>
</protein>
<dbReference type="FunFam" id="1.20.1250.20:FF:000018">
    <property type="entry name" value="MFS transporter permease"/>
    <property type="match status" value="1"/>
</dbReference>
<evidence type="ECO:0000313" key="9">
    <source>
        <dbReference type="EMBL" id="KOC93877.1"/>
    </source>
</evidence>
<dbReference type="SUPFAM" id="SSF103473">
    <property type="entry name" value="MFS general substrate transporter"/>
    <property type="match status" value="1"/>
</dbReference>
<keyword evidence="4 6" id="KW-1133">Transmembrane helix</keyword>
<dbReference type="CDD" id="cd17319">
    <property type="entry name" value="MFS_ExuT_GudP_like"/>
    <property type="match status" value="1"/>
</dbReference>
<feature type="transmembrane region" description="Helical" evidence="6">
    <location>
        <begin position="144"/>
        <end position="166"/>
    </location>
</feature>
<dbReference type="PANTHER" id="PTHR43791:SF36">
    <property type="entry name" value="TRANSPORTER, PUTATIVE (AFU_ORTHOLOGUE AFUA_6G08340)-RELATED"/>
    <property type="match status" value="1"/>
</dbReference>
<dbReference type="InterPro" id="IPR036259">
    <property type="entry name" value="MFS_trans_sf"/>
</dbReference>
<dbReference type="RefSeq" id="WP_052899641.1">
    <property type="nucleotide sequence ID" value="NZ_JRXE01000015.1"/>
</dbReference>
<name>A0A0L7T2B0_9GAMM</name>
<feature type="transmembrane region" description="Helical" evidence="6">
    <location>
        <begin position="178"/>
        <end position="201"/>
    </location>
</feature>